<sequence length="115" mass="13234">MTVLASAALPNFFLQPPEHYFVVDGNNIKDKDSFLREFSAQLGFPEYFGFNWDAFYDCITDMSWVNSEHGLLIVYKNAHNFRTAQPEDWQQASAILLDAVDYWNKAGKVMVIAFL</sequence>
<dbReference type="Pfam" id="PF01337">
    <property type="entry name" value="Barstar"/>
    <property type="match status" value="1"/>
</dbReference>
<dbReference type="AlphaFoldDB" id="A0A2S7XN08"/>
<keyword evidence="4" id="KW-1185">Reference proteome</keyword>
<dbReference type="OrthoDB" id="7575400at2"/>
<dbReference type="InterPro" id="IPR000468">
    <property type="entry name" value="Barstar"/>
</dbReference>
<accession>A0A2S7XN08</accession>
<evidence type="ECO:0000313" key="3">
    <source>
        <dbReference type="EMBL" id="PQJ95114.1"/>
    </source>
</evidence>
<comment type="similarity">
    <text evidence="1">Belongs to the barstar family.</text>
</comment>
<dbReference type="InterPro" id="IPR035905">
    <property type="entry name" value="Barstar-like_sf"/>
</dbReference>
<dbReference type="CDD" id="cd05141">
    <property type="entry name" value="Barstar_evA4336-like"/>
    <property type="match status" value="1"/>
</dbReference>
<evidence type="ECO:0000259" key="2">
    <source>
        <dbReference type="Pfam" id="PF01337"/>
    </source>
</evidence>
<dbReference type="RefSeq" id="WP_105074170.1">
    <property type="nucleotide sequence ID" value="NZ_JAFLKP010000378.1"/>
</dbReference>
<protein>
    <recommendedName>
        <fullName evidence="2">Barstar (barnase inhibitor) domain-containing protein</fullName>
    </recommendedName>
</protein>
<reference evidence="3 4" key="1">
    <citation type="submission" date="2018-01" db="EMBL/GenBank/DDBJ databases">
        <title>The complete genome sequence of Chromatium okenii LaCa, a purple sulfur bacterium with a turbulent life.</title>
        <authorList>
            <person name="Luedin S.M."/>
            <person name="Liechti N."/>
            <person name="Storelli N."/>
            <person name="Danza F."/>
            <person name="Wittwer M."/>
            <person name="Pothier J.F."/>
            <person name="Tonolla M.A."/>
        </authorList>
    </citation>
    <scope>NUCLEOTIDE SEQUENCE [LARGE SCALE GENOMIC DNA]</scope>
    <source>
        <strain evidence="3 4">LaCa</strain>
    </source>
</reference>
<dbReference type="Gene3D" id="3.30.370.10">
    <property type="entry name" value="Barstar-like"/>
    <property type="match status" value="1"/>
</dbReference>
<dbReference type="EMBL" id="PPGH01000037">
    <property type="protein sequence ID" value="PQJ95114.1"/>
    <property type="molecule type" value="Genomic_DNA"/>
</dbReference>
<evidence type="ECO:0000256" key="1">
    <source>
        <dbReference type="ARBA" id="ARBA00006845"/>
    </source>
</evidence>
<gene>
    <name evidence="3" type="ORF">CXB77_12460</name>
</gene>
<comment type="caution">
    <text evidence="3">The sequence shown here is derived from an EMBL/GenBank/DDBJ whole genome shotgun (WGS) entry which is preliminary data.</text>
</comment>
<dbReference type="SUPFAM" id="SSF52038">
    <property type="entry name" value="Barstar-related"/>
    <property type="match status" value="1"/>
</dbReference>
<feature type="domain" description="Barstar (barnase inhibitor)" evidence="2">
    <location>
        <begin position="19"/>
        <end position="112"/>
    </location>
</feature>
<name>A0A2S7XN08_9GAMM</name>
<evidence type="ECO:0000313" key="4">
    <source>
        <dbReference type="Proteomes" id="UP000239936"/>
    </source>
</evidence>
<dbReference type="Proteomes" id="UP000239936">
    <property type="component" value="Unassembled WGS sequence"/>
</dbReference>
<organism evidence="3 4">
    <name type="scientific">Chromatium okenii</name>
    <dbReference type="NCBI Taxonomy" id="61644"/>
    <lineage>
        <taxon>Bacteria</taxon>
        <taxon>Pseudomonadati</taxon>
        <taxon>Pseudomonadota</taxon>
        <taxon>Gammaproteobacteria</taxon>
        <taxon>Chromatiales</taxon>
        <taxon>Chromatiaceae</taxon>
        <taxon>Chromatium</taxon>
    </lineage>
</organism>
<proteinExistence type="inferred from homology"/>